<dbReference type="Pfam" id="PF10517">
    <property type="entry name" value="DM13"/>
    <property type="match status" value="2"/>
</dbReference>
<dbReference type="eggNOG" id="KOG4731">
    <property type="taxonomic scope" value="Eukaryota"/>
</dbReference>
<feature type="region of interest" description="Disordered" evidence="2">
    <location>
        <begin position="871"/>
        <end position="894"/>
    </location>
</feature>
<dbReference type="HOGENOM" id="CLU_007940_0_0_1"/>
<gene>
    <name evidence="7" type="primary">8237311</name>
    <name evidence="6" type="ORF">Phum_PHUM204610</name>
</gene>
<evidence type="ECO:0000313" key="8">
    <source>
        <dbReference type="Proteomes" id="UP000009046"/>
    </source>
</evidence>
<dbReference type="SMART" id="SM00686">
    <property type="entry name" value="DM13"/>
    <property type="match status" value="2"/>
</dbReference>
<name>E0VHB5_PEDHC</name>
<dbReference type="PROSITE" id="PS50836">
    <property type="entry name" value="DOMON"/>
    <property type="match status" value="1"/>
</dbReference>
<dbReference type="OrthoDB" id="2448405at2759"/>
<evidence type="ECO:0000313" key="7">
    <source>
        <dbReference type="EnsemblMetazoa" id="PHUM204610-PA"/>
    </source>
</evidence>
<feature type="domain" description="DM13" evidence="5">
    <location>
        <begin position="36"/>
        <end position="143"/>
    </location>
</feature>
<dbReference type="Pfam" id="PF03351">
    <property type="entry name" value="DOMON"/>
    <property type="match status" value="1"/>
</dbReference>
<evidence type="ECO:0008006" key="9">
    <source>
        <dbReference type="Google" id="ProtNLM"/>
    </source>
</evidence>
<dbReference type="CDD" id="cd09631">
    <property type="entry name" value="DOMON_DOH"/>
    <property type="match status" value="1"/>
</dbReference>
<feature type="chain" id="PRO_5014570098" description="Protein Skeletor" evidence="3">
    <location>
        <begin position="30"/>
        <end position="894"/>
    </location>
</feature>
<keyword evidence="8" id="KW-1185">Reference proteome</keyword>
<dbReference type="InterPro" id="IPR005018">
    <property type="entry name" value="DOMON_domain"/>
</dbReference>
<evidence type="ECO:0000259" key="4">
    <source>
        <dbReference type="PROSITE" id="PS50836"/>
    </source>
</evidence>
<dbReference type="KEGG" id="phu:Phum_PHUM204610"/>
<reference evidence="7" key="3">
    <citation type="submission" date="2021-02" db="UniProtKB">
        <authorList>
            <consortium name="EnsemblMetazoa"/>
        </authorList>
    </citation>
    <scope>IDENTIFICATION</scope>
    <source>
        <strain evidence="7">USDA</strain>
    </source>
</reference>
<dbReference type="InterPro" id="IPR045266">
    <property type="entry name" value="DOH_DOMON"/>
</dbReference>
<dbReference type="EnsemblMetazoa" id="PHUM204610-RA">
    <property type="protein sequence ID" value="PHUM204610-PA"/>
    <property type="gene ID" value="PHUM204610"/>
</dbReference>
<dbReference type="Proteomes" id="UP000009046">
    <property type="component" value="Unassembled WGS sequence"/>
</dbReference>
<evidence type="ECO:0000256" key="2">
    <source>
        <dbReference type="SAM" id="MobiDB-lite"/>
    </source>
</evidence>
<protein>
    <recommendedName>
        <fullName evidence="9">Protein Skeletor</fullName>
    </recommendedName>
</protein>
<feature type="signal peptide" evidence="3">
    <location>
        <begin position="1"/>
        <end position="29"/>
    </location>
</feature>
<feature type="region of interest" description="Disordered" evidence="2">
    <location>
        <begin position="478"/>
        <end position="506"/>
    </location>
</feature>
<dbReference type="RefSeq" id="XP_002425509.1">
    <property type="nucleotide sequence ID" value="XM_002425464.1"/>
</dbReference>
<dbReference type="GeneID" id="8237311"/>
<dbReference type="CTD" id="8237311"/>
<dbReference type="VEuPathDB" id="VectorBase:PHUM204610"/>
<reference evidence="6" key="2">
    <citation type="submission" date="2007-04" db="EMBL/GenBank/DDBJ databases">
        <title>The genome of the human body louse.</title>
        <authorList>
            <consortium name="The Human Body Louse Genome Consortium"/>
            <person name="Kirkness E."/>
            <person name="Walenz B."/>
            <person name="Hass B."/>
            <person name="Bruggner R."/>
            <person name="Strausberg R."/>
        </authorList>
    </citation>
    <scope>NUCLEOTIDE SEQUENCE</scope>
    <source>
        <strain evidence="6">USDA</strain>
    </source>
</reference>
<accession>E0VHB5</accession>
<dbReference type="EMBL" id="AAZO01002372">
    <property type="status" value="NOT_ANNOTATED_CDS"/>
    <property type="molecule type" value="Genomic_DNA"/>
</dbReference>
<sequence>MVSTSHKNTIKWSSLLMLLFGFFADHVSANKEGYYGKFIGKLSQLHHGVSGDVFAVDARTLHLRNFNYDGEGPAAYFYVGNGKVPGVNGIRLRDERGTTNVLPKYRNKHITITLPEGKNLQNINWFSVWCDEFSVNFGDVKISRSLDFPKPQKISGLNGVHGVSSEPIVIVDAQTLLIPNFSYDGEAPDAKFWVGPGLKPTPQGIRIPDENGKEVPLRRYDRKTIVLTLPGDLTIFDIGHFGVWCEAFTVDFGHVQIPKGLNIPPSLKMLGVSPQSKLNCEVLWDDFAYEVRWAVAGDSIVLQLVAKLENDEYMSFGLSGDDRKSQMVGGDVVVAWVDKNSLKGYAEDYYLDAKSQCSGGRGSCPDENLAEGTGSVRLLNAALVNGYSIVTFQRPLKAQDEFDKNYLTNTSQSVIWAIGPLNSRNEVSYHSLTNRGDIFIEFGRAPKWNCPTPESPSDQTGSENEREYISELKETKVEEVTKPESNLRESNTKKVIPTPAPAPKSEAWEIPPIKCHEPEDGVFYAQMGPTGGKHGYSAITGHVGWGISWYINGLLIPEINVVRGRTYTFIVEGGLDPETPARYHPFYITDDPVGGYQYKTPEERINIQIFAGAVQNKRGEVRPTGVGRLCNWTPDPNQPPADEFHSFGAYQRTLRLECDAGNPGIIQWTVDKDTPDTVYYQVPGLSLYSINDKPVEDVVVQQSFPSYQYLKTTDIHSKNNLLQEVNIKEKNYALKSLPVNKSRLREKYESQRGIRQNSEVNLVPNVKKRNYEFQKNLLAVNKHSGGLDGFSNKYIFQAMADEKKEFYYPLKMDKFLSYDGKIVKAEPAPIFPNFKMGADVSKLPQFAPYKGTIPPLDETINAKHLPQLNSAKLARQDILPPDIPPRDKSKNDKK</sequence>
<dbReference type="OMA" id="HTGFIIP"/>
<keyword evidence="3" id="KW-0732">Signal</keyword>
<feature type="domain" description="DOMON" evidence="4">
    <location>
        <begin position="287"/>
        <end position="419"/>
    </location>
</feature>
<evidence type="ECO:0000313" key="6">
    <source>
        <dbReference type="EMBL" id="EEB12771.1"/>
    </source>
</evidence>
<dbReference type="PANTHER" id="PTHR24036">
    <property type="entry name" value="SKELETOR-RELATED"/>
    <property type="match status" value="1"/>
</dbReference>
<dbReference type="AlphaFoldDB" id="E0VHB5"/>
<evidence type="ECO:0000256" key="3">
    <source>
        <dbReference type="SAM" id="SignalP"/>
    </source>
</evidence>
<dbReference type="InterPro" id="IPR019545">
    <property type="entry name" value="DM13_domain"/>
</dbReference>
<reference evidence="6" key="1">
    <citation type="submission" date="2007-04" db="EMBL/GenBank/DDBJ databases">
        <title>Annotation of Pediculus humanus corporis strain USDA.</title>
        <authorList>
            <person name="Kirkness E."/>
            <person name="Hannick L."/>
            <person name="Hass B."/>
            <person name="Bruggner R."/>
            <person name="Lawson D."/>
            <person name="Bidwell S."/>
            <person name="Joardar V."/>
            <person name="Caler E."/>
            <person name="Walenz B."/>
            <person name="Inman J."/>
            <person name="Schobel S."/>
            <person name="Galinsky K."/>
            <person name="Amedeo P."/>
            <person name="Strausberg R."/>
        </authorList>
    </citation>
    <scope>NUCLEOTIDE SEQUENCE</scope>
    <source>
        <strain evidence="6">USDA</strain>
    </source>
</reference>
<evidence type="ECO:0000259" key="5">
    <source>
        <dbReference type="PROSITE" id="PS51549"/>
    </source>
</evidence>
<dbReference type="InParanoid" id="E0VHB5"/>
<dbReference type="EMBL" id="AAZO01002373">
    <property type="status" value="NOT_ANNOTATED_CDS"/>
    <property type="molecule type" value="Genomic_DNA"/>
</dbReference>
<dbReference type="EMBL" id="DS235165">
    <property type="protein sequence ID" value="EEB12771.1"/>
    <property type="molecule type" value="Genomic_DNA"/>
</dbReference>
<dbReference type="SMART" id="SM00664">
    <property type="entry name" value="DoH"/>
    <property type="match status" value="1"/>
</dbReference>
<evidence type="ECO:0000256" key="1">
    <source>
        <dbReference type="ARBA" id="ARBA00022737"/>
    </source>
</evidence>
<feature type="compositionally biased region" description="Basic and acidic residues" evidence="2">
    <location>
        <begin position="478"/>
        <end position="492"/>
    </location>
</feature>
<dbReference type="PANTHER" id="PTHR24036:SF13">
    <property type="entry name" value="PROTEIN SKELETOR, ISOFORMS D_E"/>
    <property type="match status" value="1"/>
</dbReference>
<keyword evidence="1" id="KW-0677">Repeat</keyword>
<feature type="compositionally biased region" description="Basic and acidic residues" evidence="2">
    <location>
        <begin position="884"/>
        <end position="894"/>
    </location>
</feature>
<organism>
    <name type="scientific">Pediculus humanus subsp. corporis</name>
    <name type="common">Body louse</name>
    <dbReference type="NCBI Taxonomy" id="121224"/>
    <lineage>
        <taxon>Eukaryota</taxon>
        <taxon>Metazoa</taxon>
        <taxon>Ecdysozoa</taxon>
        <taxon>Arthropoda</taxon>
        <taxon>Hexapoda</taxon>
        <taxon>Insecta</taxon>
        <taxon>Pterygota</taxon>
        <taxon>Neoptera</taxon>
        <taxon>Paraneoptera</taxon>
        <taxon>Psocodea</taxon>
        <taxon>Troctomorpha</taxon>
        <taxon>Phthiraptera</taxon>
        <taxon>Anoplura</taxon>
        <taxon>Pediculidae</taxon>
        <taxon>Pediculus</taxon>
    </lineage>
</organism>
<proteinExistence type="predicted"/>
<dbReference type="InterPro" id="IPR052126">
    <property type="entry name" value="Spindle_Org/Thrombomodulin"/>
</dbReference>
<dbReference type="PROSITE" id="PS51549">
    <property type="entry name" value="DM13"/>
    <property type="match status" value="2"/>
</dbReference>
<feature type="domain" description="DM13" evidence="5">
    <location>
        <begin position="151"/>
        <end position="258"/>
    </location>
</feature>